<reference evidence="2 3" key="1">
    <citation type="journal article" date="2020" name="Int. J. Med. Microbiol.">
        <title>Discovery of Paenibacillus larvae ERIC V: Phenotypic and genomic comparison to genotypes ERIC I-IV reveal different inventories of virulence factors which correlate with epidemiological prevalences of American Foulbrood.</title>
        <authorList>
            <person name="Beims H."/>
            <person name="Bunk B."/>
            <person name="Erler S."/>
            <person name="Mohr K.I."/>
            <person name="Sproer C."/>
            <person name="Pradella S."/>
            <person name="Gunther G."/>
            <person name="Rohde M."/>
            <person name="von der Ohe W."/>
            <person name="Steinert M."/>
        </authorList>
    </citation>
    <scope>NUCLEOTIDE SEQUENCE [LARGE SCALE GENOMIC DNA]</scope>
    <source>
        <strain evidence="2">Eric_V</strain>
    </source>
</reference>
<proteinExistence type="predicted"/>
<evidence type="ECO:0000259" key="1">
    <source>
        <dbReference type="Pfam" id="PF00583"/>
    </source>
</evidence>
<sequence>MLAKYRQHSIGRKLYQTFFNTVKKHGDEIVRCVTSPLNKSSIAYHTKMGFVIEKGDKIVGVLKYIVI</sequence>
<gene>
    <name evidence="2" type="ORF">ERICV_02699</name>
</gene>
<dbReference type="SUPFAM" id="SSF55729">
    <property type="entry name" value="Acyl-CoA N-acyltransferases (Nat)"/>
    <property type="match status" value="1"/>
</dbReference>
<dbReference type="InterPro" id="IPR000182">
    <property type="entry name" value="GNAT_dom"/>
</dbReference>
<evidence type="ECO:0000313" key="2">
    <source>
        <dbReference type="EMBL" id="QHZ51821.1"/>
    </source>
</evidence>
<evidence type="ECO:0000313" key="3">
    <source>
        <dbReference type="Proteomes" id="UP000464330"/>
    </source>
</evidence>
<dbReference type="InterPro" id="IPR016181">
    <property type="entry name" value="Acyl_CoA_acyltransferase"/>
</dbReference>
<protein>
    <submittedName>
        <fullName evidence="2">Acetyltransferase (GNAT) family protein</fullName>
    </submittedName>
</protein>
<organism evidence="2 3">
    <name type="scientific">Paenibacillus larvae subsp. larvae</name>
    <dbReference type="NCBI Taxonomy" id="147375"/>
    <lineage>
        <taxon>Bacteria</taxon>
        <taxon>Bacillati</taxon>
        <taxon>Bacillota</taxon>
        <taxon>Bacilli</taxon>
        <taxon>Bacillales</taxon>
        <taxon>Paenibacillaceae</taxon>
        <taxon>Paenibacillus</taxon>
    </lineage>
</organism>
<accession>A0A6C0QTF9</accession>
<name>A0A6C0QTF9_9BACL</name>
<dbReference type="Pfam" id="PF00583">
    <property type="entry name" value="Acetyltransf_1"/>
    <property type="match status" value="1"/>
</dbReference>
<dbReference type="AlphaFoldDB" id="A0A6C0QTF9"/>
<dbReference type="GO" id="GO:0016747">
    <property type="term" value="F:acyltransferase activity, transferring groups other than amino-acyl groups"/>
    <property type="evidence" value="ECO:0007669"/>
    <property type="project" value="InterPro"/>
</dbReference>
<dbReference type="Gene3D" id="3.40.630.30">
    <property type="match status" value="1"/>
</dbReference>
<dbReference type="Proteomes" id="UP000464330">
    <property type="component" value="Chromosome"/>
</dbReference>
<keyword evidence="2" id="KW-0808">Transferase</keyword>
<dbReference type="EMBL" id="CP019717">
    <property type="protein sequence ID" value="QHZ51821.1"/>
    <property type="molecule type" value="Genomic_DNA"/>
</dbReference>
<feature type="domain" description="N-acetyltransferase" evidence="1">
    <location>
        <begin position="3"/>
        <end position="50"/>
    </location>
</feature>